<dbReference type="AlphaFoldDB" id="W7XIQ0"/>
<dbReference type="KEGG" id="tet:TTHERM_000405419"/>
<keyword evidence="1" id="KW-0472">Membrane</keyword>
<protein>
    <submittedName>
        <fullName evidence="2">Transmembrane protein, putative</fullName>
    </submittedName>
</protein>
<keyword evidence="1 2" id="KW-0812">Transmembrane</keyword>
<name>W7XIQ0_TETTS</name>
<dbReference type="Proteomes" id="UP000009168">
    <property type="component" value="Unassembled WGS sequence"/>
</dbReference>
<dbReference type="GeneID" id="24438782"/>
<evidence type="ECO:0000313" key="3">
    <source>
        <dbReference type="Proteomes" id="UP000009168"/>
    </source>
</evidence>
<dbReference type="RefSeq" id="XP_012652694.1">
    <property type="nucleotide sequence ID" value="XM_012797240.1"/>
</dbReference>
<keyword evidence="1" id="KW-1133">Transmembrane helix</keyword>
<reference evidence="3" key="1">
    <citation type="journal article" date="2006" name="PLoS Biol.">
        <title>Macronuclear genome sequence of the ciliate Tetrahymena thermophila, a model eukaryote.</title>
        <authorList>
            <person name="Eisen J.A."/>
            <person name="Coyne R.S."/>
            <person name="Wu M."/>
            <person name="Wu D."/>
            <person name="Thiagarajan M."/>
            <person name="Wortman J.R."/>
            <person name="Badger J.H."/>
            <person name="Ren Q."/>
            <person name="Amedeo P."/>
            <person name="Jones K.M."/>
            <person name="Tallon L.J."/>
            <person name="Delcher A.L."/>
            <person name="Salzberg S.L."/>
            <person name="Silva J.C."/>
            <person name="Haas B.J."/>
            <person name="Majoros W.H."/>
            <person name="Farzad M."/>
            <person name="Carlton J.M."/>
            <person name="Smith R.K. Jr."/>
            <person name="Garg J."/>
            <person name="Pearlman R.E."/>
            <person name="Karrer K.M."/>
            <person name="Sun L."/>
            <person name="Manning G."/>
            <person name="Elde N.C."/>
            <person name="Turkewitz A.P."/>
            <person name="Asai D.J."/>
            <person name="Wilkes D.E."/>
            <person name="Wang Y."/>
            <person name="Cai H."/>
            <person name="Collins K."/>
            <person name="Stewart B.A."/>
            <person name="Lee S.R."/>
            <person name="Wilamowska K."/>
            <person name="Weinberg Z."/>
            <person name="Ruzzo W.L."/>
            <person name="Wloga D."/>
            <person name="Gaertig J."/>
            <person name="Frankel J."/>
            <person name="Tsao C.-C."/>
            <person name="Gorovsky M.A."/>
            <person name="Keeling P.J."/>
            <person name="Waller R.F."/>
            <person name="Patron N.J."/>
            <person name="Cherry J.M."/>
            <person name="Stover N.A."/>
            <person name="Krieger C.J."/>
            <person name="del Toro C."/>
            <person name="Ryder H.F."/>
            <person name="Williamson S.C."/>
            <person name="Barbeau R.A."/>
            <person name="Hamilton E.P."/>
            <person name="Orias E."/>
        </authorList>
    </citation>
    <scope>NUCLEOTIDE SEQUENCE [LARGE SCALE GENOMIC DNA]</scope>
    <source>
        <strain evidence="3">SB210</strain>
    </source>
</reference>
<evidence type="ECO:0000313" key="2">
    <source>
        <dbReference type="EMBL" id="EWS74801.1"/>
    </source>
</evidence>
<accession>W7XIQ0</accession>
<feature type="transmembrane region" description="Helical" evidence="1">
    <location>
        <begin position="149"/>
        <end position="169"/>
    </location>
</feature>
<proteinExistence type="predicted"/>
<dbReference type="InParanoid" id="W7XIQ0"/>
<keyword evidence="3" id="KW-1185">Reference proteome</keyword>
<dbReference type="EMBL" id="GG662719">
    <property type="protein sequence ID" value="EWS74801.1"/>
    <property type="molecule type" value="Genomic_DNA"/>
</dbReference>
<evidence type="ECO:0000256" key="1">
    <source>
        <dbReference type="SAM" id="Phobius"/>
    </source>
</evidence>
<gene>
    <name evidence="2" type="ORF">TTHERM_000405419</name>
</gene>
<sequence length="265" mass="31955">MQRSKVNILNELNTFKQSYLIHLYKIKEQLKNKIKKKLSQQLNNLQVEFSRNNSWWKNIRFIQQQDYCLNKISLKKFYNSNKNSEINLEISLKKTQLLNQKKMQKSKSKINLNWFKIVEQKLISFSILINLEKTEKKYRKIYFRKRKQIKISFILLFLLYFYPEFYVHVNNQFFKEKQLNKINQKILQNELFKYKLTKLQKNKPKNLKSQQYAILRIPQEVRLLDISQILQVIPIFKISTLLHLLNEGGGGGSQSLDQISQIFLT</sequence>
<organism evidence="2 3">
    <name type="scientific">Tetrahymena thermophila (strain SB210)</name>
    <dbReference type="NCBI Taxonomy" id="312017"/>
    <lineage>
        <taxon>Eukaryota</taxon>
        <taxon>Sar</taxon>
        <taxon>Alveolata</taxon>
        <taxon>Ciliophora</taxon>
        <taxon>Intramacronucleata</taxon>
        <taxon>Oligohymenophorea</taxon>
        <taxon>Hymenostomatida</taxon>
        <taxon>Tetrahymenina</taxon>
        <taxon>Tetrahymenidae</taxon>
        <taxon>Tetrahymena</taxon>
    </lineage>
</organism>